<gene>
    <name evidence="1" type="ORF">FA95DRAFT_1556041</name>
</gene>
<evidence type="ECO:0000313" key="2">
    <source>
        <dbReference type="Proteomes" id="UP000814033"/>
    </source>
</evidence>
<comment type="caution">
    <text evidence="1">The sequence shown here is derived from an EMBL/GenBank/DDBJ whole genome shotgun (WGS) entry which is preliminary data.</text>
</comment>
<name>A0ACB8S2L6_9AGAM</name>
<evidence type="ECO:0000313" key="1">
    <source>
        <dbReference type="EMBL" id="KAI0050116.1"/>
    </source>
</evidence>
<protein>
    <submittedName>
        <fullName evidence="1">Uncharacterized protein</fullName>
    </submittedName>
</protein>
<reference evidence="1" key="1">
    <citation type="submission" date="2021-02" db="EMBL/GenBank/DDBJ databases">
        <authorList>
            <consortium name="DOE Joint Genome Institute"/>
            <person name="Ahrendt S."/>
            <person name="Looney B.P."/>
            <person name="Miyauchi S."/>
            <person name="Morin E."/>
            <person name="Drula E."/>
            <person name="Courty P.E."/>
            <person name="Chicoki N."/>
            <person name="Fauchery L."/>
            <person name="Kohler A."/>
            <person name="Kuo A."/>
            <person name="Labutti K."/>
            <person name="Pangilinan J."/>
            <person name="Lipzen A."/>
            <person name="Riley R."/>
            <person name="Andreopoulos W."/>
            <person name="He G."/>
            <person name="Johnson J."/>
            <person name="Barry K.W."/>
            <person name="Grigoriev I.V."/>
            <person name="Nagy L."/>
            <person name="Hibbett D."/>
            <person name="Henrissat B."/>
            <person name="Matheny P.B."/>
            <person name="Labbe J."/>
            <person name="Martin F."/>
        </authorList>
    </citation>
    <scope>NUCLEOTIDE SEQUENCE</scope>
    <source>
        <strain evidence="1">FP105234-sp</strain>
    </source>
</reference>
<reference evidence="1" key="2">
    <citation type="journal article" date="2022" name="New Phytol.">
        <title>Evolutionary transition to the ectomycorrhizal habit in the genomes of a hyperdiverse lineage of mushroom-forming fungi.</title>
        <authorList>
            <person name="Looney B."/>
            <person name="Miyauchi S."/>
            <person name="Morin E."/>
            <person name="Drula E."/>
            <person name="Courty P.E."/>
            <person name="Kohler A."/>
            <person name="Kuo A."/>
            <person name="LaButti K."/>
            <person name="Pangilinan J."/>
            <person name="Lipzen A."/>
            <person name="Riley R."/>
            <person name="Andreopoulos W."/>
            <person name="He G."/>
            <person name="Johnson J."/>
            <person name="Nolan M."/>
            <person name="Tritt A."/>
            <person name="Barry K.W."/>
            <person name="Grigoriev I.V."/>
            <person name="Nagy L.G."/>
            <person name="Hibbett D."/>
            <person name="Henrissat B."/>
            <person name="Matheny P.B."/>
            <person name="Labbe J."/>
            <person name="Martin F.M."/>
        </authorList>
    </citation>
    <scope>NUCLEOTIDE SEQUENCE</scope>
    <source>
        <strain evidence="1">FP105234-sp</strain>
    </source>
</reference>
<dbReference type="EMBL" id="MU275865">
    <property type="protein sequence ID" value="KAI0050116.1"/>
    <property type="molecule type" value="Genomic_DNA"/>
</dbReference>
<accession>A0ACB8S2L6</accession>
<proteinExistence type="predicted"/>
<sequence>MVIPCVTSAGFHFNTSLEQSRPFSAKHTCVGLEAGVPSRRLISKPSFSPIKNFASTKQLCTVISDALIAHTEAYTKADVLHRDVSSSTIKIDEHGRGLLVDWDLPMAVRAPSEFRAGTWQFISAAILFDPLEKEHGLPDDLESFCHVLVYNLVKHRPTKFSQLYAQIEFVFDNFVETHDGTIVGGRGKMNFFAGGELPPKGFKNSLPAPCVEAVEALRALFKPLYNDSEQDAPSPEDVQAIFYRSLSSNRDNDWFADDQSVYVRYAYPPHTRKSSSPSISSRSVCSQ</sequence>
<organism evidence="1 2">
    <name type="scientific">Auriscalpium vulgare</name>
    <dbReference type="NCBI Taxonomy" id="40419"/>
    <lineage>
        <taxon>Eukaryota</taxon>
        <taxon>Fungi</taxon>
        <taxon>Dikarya</taxon>
        <taxon>Basidiomycota</taxon>
        <taxon>Agaricomycotina</taxon>
        <taxon>Agaricomycetes</taxon>
        <taxon>Russulales</taxon>
        <taxon>Auriscalpiaceae</taxon>
        <taxon>Auriscalpium</taxon>
    </lineage>
</organism>
<keyword evidence="2" id="KW-1185">Reference proteome</keyword>
<dbReference type="Proteomes" id="UP000814033">
    <property type="component" value="Unassembled WGS sequence"/>
</dbReference>